<dbReference type="Pfam" id="PF18738">
    <property type="entry name" value="HEPN_DZIP3"/>
    <property type="match status" value="1"/>
</dbReference>
<dbReference type="GeneID" id="111110849"/>
<dbReference type="AlphaFoldDB" id="A0A8B8BIK6"/>
<feature type="repeat" description="ANK" evidence="1">
    <location>
        <begin position="930"/>
        <end position="962"/>
    </location>
</feature>
<dbReference type="PROSITE" id="PS50088">
    <property type="entry name" value="ANK_REPEAT"/>
    <property type="match status" value="9"/>
</dbReference>
<protein>
    <submittedName>
        <fullName evidence="6">Uncharacterized protein LOC111110849</fullName>
    </submittedName>
</protein>
<evidence type="ECO:0000256" key="1">
    <source>
        <dbReference type="PROSITE-ProRule" id="PRU00023"/>
    </source>
</evidence>
<feature type="domain" description="Novel STAND NTPase 3" evidence="4">
    <location>
        <begin position="262"/>
        <end position="430"/>
    </location>
</feature>
<dbReference type="InterPro" id="IPR041249">
    <property type="entry name" value="HEPN_DZIP3"/>
</dbReference>
<dbReference type="SUPFAM" id="SSF48403">
    <property type="entry name" value="Ankyrin repeat"/>
    <property type="match status" value="1"/>
</dbReference>
<name>A0A8B8BIK6_CRAVI</name>
<gene>
    <name evidence="6" type="primary">LOC111110849</name>
</gene>
<feature type="repeat" description="ANK" evidence="1">
    <location>
        <begin position="1058"/>
        <end position="1090"/>
    </location>
</feature>
<dbReference type="Pfam" id="PF20720">
    <property type="entry name" value="nSTAND3"/>
    <property type="match status" value="1"/>
</dbReference>
<feature type="domain" description="DZIP3-like HEPN" evidence="3">
    <location>
        <begin position="57"/>
        <end position="181"/>
    </location>
</feature>
<feature type="repeat" description="ANK" evidence="1">
    <location>
        <begin position="1025"/>
        <end position="1057"/>
    </location>
</feature>
<dbReference type="PROSITE" id="PS50297">
    <property type="entry name" value="ANK_REP_REGION"/>
    <property type="match status" value="9"/>
</dbReference>
<evidence type="ECO:0000259" key="4">
    <source>
        <dbReference type="Pfam" id="PF20720"/>
    </source>
</evidence>
<dbReference type="RefSeq" id="XP_022303192.1">
    <property type="nucleotide sequence ID" value="XM_022447484.1"/>
</dbReference>
<dbReference type="Gene3D" id="3.40.50.300">
    <property type="entry name" value="P-loop containing nucleotide triphosphate hydrolases"/>
    <property type="match status" value="1"/>
</dbReference>
<dbReference type="InterPro" id="IPR027417">
    <property type="entry name" value="P-loop_NTPase"/>
</dbReference>
<feature type="repeat" description="ANK" evidence="1">
    <location>
        <begin position="1124"/>
        <end position="1156"/>
    </location>
</feature>
<dbReference type="SMART" id="SM00248">
    <property type="entry name" value="ANK"/>
    <property type="match status" value="11"/>
</dbReference>
<evidence type="ECO:0000313" key="5">
    <source>
        <dbReference type="Proteomes" id="UP000694844"/>
    </source>
</evidence>
<keyword evidence="5" id="KW-1185">Reference proteome</keyword>
<dbReference type="InterPro" id="IPR049050">
    <property type="entry name" value="nSTAND3"/>
</dbReference>
<dbReference type="PANTHER" id="PTHR22677:SF4">
    <property type="entry name" value="USHER SYNDROME TYPE-1G PROTEIN-LIKE PROTEIN"/>
    <property type="match status" value="1"/>
</dbReference>
<organism evidence="5 6">
    <name type="scientific">Crassostrea virginica</name>
    <name type="common">Eastern oyster</name>
    <dbReference type="NCBI Taxonomy" id="6565"/>
    <lineage>
        <taxon>Eukaryota</taxon>
        <taxon>Metazoa</taxon>
        <taxon>Spiralia</taxon>
        <taxon>Lophotrochozoa</taxon>
        <taxon>Mollusca</taxon>
        <taxon>Bivalvia</taxon>
        <taxon>Autobranchia</taxon>
        <taxon>Pteriomorphia</taxon>
        <taxon>Ostreida</taxon>
        <taxon>Ostreoidea</taxon>
        <taxon>Ostreidae</taxon>
        <taxon>Crassostrea</taxon>
    </lineage>
</organism>
<dbReference type="Proteomes" id="UP000694844">
    <property type="component" value="Chromosome 9"/>
</dbReference>
<dbReference type="InterPro" id="IPR002110">
    <property type="entry name" value="Ankyrin_rpt"/>
</dbReference>
<feature type="coiled-coil region" evidence="2">
    <location>
        <begin position="186"/>
        <end position="238"/>
    </location>
</feature>
<dbReference type="PRINTS" id="PR01415">
    <property type="entry name" value="ANKYRIN"/>
</dbReference>
<dbReference type="KEGG" id="cvn:111110849"/>
<evidence type="ECO:0000256" key="2">
    <source>
        <dbReference type="SAM" id="Coils"/>
    </source>
</evidence>
<dbReference type="Pfam" id="PF13637">
    <property type="entry name" value="Ank_4"/>
    <property type="match status" value="1"/>
</dbReference>
<dbReference type="Gene3D" id="1.25.40.20">
    <property type="entry name" value="Ankyrin repeat-containing domain"/>
    <property type="match status" value="4"/>
</dbReference>
<feature type="repeat" description="ANK" evidence="1">
    <location>
        <begin position="1091"/>
        <end position="1123"/>
    </location>
</feature>
<evidence type="ECO:0000259" key="3">
    <source>
        <dbReference type="Pfam" id="PF18738"/>
    </source>
</evidence>
<dbReference type="OrthoDB" id="6147489at2759"/>
<dbReference type="InterPro" id="IPR039323">
    <property type="entry name" value="ANKRD_45/46/60"/>
</dbReference>
<keyword evidence="1" id="KW-0040">ANK repeat</keyword>
<dbReference type="Pfam" id="PF12796">
    <property type="entry name" value="Ank_2"/>
    <property type="match status" value="3"/>
</dbReference>
<dbReference type="Pfam" id="PF00023">
    <property type="entry name" value="Ank"/>
    <property type="match status" value="1"/>
</dbReference>
<feature type="repeat" description="ANK" evidence="1">
    <location>
        <begin position="831"/>
        <end position="863"/>
    </location>
</feature>
<feature type="repeat" description="ANK" evidence="1">
    <location>
        <begin position="897"/>
        <end position="929"/>
    </location>
</feature>
<evidence type="ECO:0000313" key="6">
    <source>
        <dbReference type="RefSeq" id="XP_022303192.1"/>
    </source>
</evidence>
<dbReference type="SUPFAM" id="SSF140860">
    <property type="entry name" value="Pseudo ankyrin repeat-like"/>
    <property type="match status" value="1"/>
</dbReference>
<dbReference type="PANTHER" id="PTHR22677">
    <property type="entry name" value="ANKYRIN REPEAT DOMAIN-CONTAINING PROTEIN 60"/>
    <property type="match status" value="1"/>
</dbReference>
<proteinExistence type="predicted"/>
<feature type="repeat" description="ANK" evidence="1">
    <location>
        <begin position="798"/>
        <end position="830"/>
    </location>
</feature>
<sequence length="1183" mass="134011">MASTSYAATEEMTNINRVSRLLMGPCTDQLRDLLRFYIPSASFPEDIQRYRSRLPRLTGPQRNLILPDFGLYSGNYEDMDMSLLYILLRNVCGIQAHNKDWGNIPDSTDRSVSANIERIRLARNECSHFTGGMSNSELNRIWSNIREAVVDLDKYLEIGNNIQEEVDFVRNDTMDPVRDKHFSNKLSEQMKEIENIKGEVNNLKRRIEKEDKQQKQKMQKLESSHQGIKEKILDLENEHIPLNIKEQHRMLLEIWQKEDAPFFEIHSFPNILDKVQSQRITTIIGSPGSGKTATARHLALRLQTEFEFKIVPVDDITEIKGYGHPKCKQLFILDDVIGVWGFKQNDLANLDKYSESISNVMSEHSKIIFTCRKALYNEVKVLFNFQKKKYSKCTDLKSFALAEEFIVDLEDIKNRLNDQDRSQMLKNHCNQNGLSLSVAEQSTDPLTEGNIMYPLLCKLFCSDSEYRTSGKEFFEKPYACIIDQMDSLKGYRPLQYASLVLCMFCPNKITEGSFRKQDPRLMEIKKIVFENCRVSGLDTEINDALNSMLNTFTTFTNKGYSLIHDSVYEVLAFHYGNKHQEDMLQYMSSSFVAKKFNVNDISDDPVDLYIQLNKKHYPAFAERLVRDLKSLELYDVFMNEALKEPCICNAFIDELKKLSYHELKELFFIKQEDTSKIFIRKDEEIKKRRTEKTYEYFRQEHLMGETQGKPNIRTISWVITYGHYQLLQFLFDLLTEHKESICRVMDSEITEESRNRDISDLQEQTRLLTLSCYNDNVEVVKLILKHCGVNCIKNDFAFTYTPLAIACLVGHKSVVELLIKCGANCNEISIFSPSPLYAATEAGHVEVVDLLIKCGADCNQSDVFDQSPLHAASLEGHSNVADLLIKGGADCNQSDEEGRTPLYIASMIGYDDIVDMLIKGGADCNQSDAEGHTPLYIASMNGCNDIVNMLIKGGAHCNQRNNQGRSPLYVASLANYENTMDFPFELDTITHWDGNPFDAASLIYYTDIVDLLIKGGADCNQGDEKGRTPLYAASLAGHADVVNLLIKGGADCNQADEEGRTPLYNASQGGHVDVVDVLIKCGADCNQADVEGKTPLYAASYAGHVDVVDFLIKSGADCNKANKKGTTPLHDASLLGHVDVVDLLIKCDADCNRADEEDRTLLNVASRAGHVDVMDFLNKGDAD</sequence>
<accession>A0A8B8BIK6</accession>
<dbReference type="SUPFAM" id="SSF52540">
    <property type="entry name" value="P-loop containing nucleoside triphosphate hydrolases"/>
    <property type="match status" value="1"/>
</dbReference>
<dbReference type="InterPro" id="IPR036770">
    <property type="entry name" value="Ankyrin_rpt-contain_sf"/>
</dbReference>
<reference evidence="6" key="1">
    <citation type="submission" date="2025-08" db="UniProtKB">
        <authorList>
            <consortium name="RefSeq"/>
        </authorList>
    </citation>
    <scope>IDENTIFICATION</scope>
    <source>
        <tissue evidence="6">Whole sample</tissue>
    </source>
</reference>
<feature type="repeat" description="ANK" evidence="1">
    <location>
        <begin position="864"/>
        <end position="896"/>
    </location>
</feature>
<keyword evidence="2" id="KW-0175">Coiled coil</keyword>